<reference evidence="7 8" key="1">
    <citation type="submission" date="2019-03" db="EMBL/GenBank/DDBJ databases">
        <title>Genomic Encyclopedia of Type Strains, Phase III (KMG-III): the genomes of soil and plant-associated and newly described type strains.</title>
        <authorList>
            <person name="Whitman W."/>
        </authorList>
    </citation>
    <scope>NUCLEOTIDE SEQUENCE [LARGE SCALE GENOMIC DNA]</scope>
    <source>
        <strain evidence="7 8">VKM Ac-2527</strain>
    </source>
</reference>
<dbReference type="InterPro" id="IPR003018">
    <property type="entry name" value="GAF"/>
</dbReference>
<evidence type="ECO:0000256" key="4">
    <source>
        <dbReference type="ARBA" id="ARBA00023163"/>
    </source>
</evidence>
<dbReference type="Proteomes" id="UP000295388">
    <property type="component" value="Unassembled WGS sequence"/>
</dbReference>
<feature type="domain" description="ANTAR" evidence="6">
    <location>
        <begin position="185"/>
        <end position="246"/>
    </location>
</feature>
<gene>
    <name evidence="7" type="ORF">EV643_110193</name>
</gene>
<dbReference type="InterPro" id="IPR012074">
    <property type="entry name" value="GAF_ANTAR"/>
</dbReference>
<keyword evidence="8" id="KW-1185">Reference proteome</keyword>
<dbReference type="Gene3D" id="3.30.450.40">
    <property type="match status" value="1"/>
</dbReference>
<name>A0A4R6KAI0_9ACTN</name>
<evidence type="ECO:0000313" key="7">
    <source>
        <dbReference type="EMBL" id="TDO46810.1"/>
    </source>
</evidence>
<evidence type="ECO:0000259" key="6">
    <source>
        <dbReference type="PROSITE" id="PS50921"/>
    </source>
</evidence>
<evidence type="ECO:0000256" key="2">
    <source>
        <dbReference type="ARBA" id="ARBA00022777"/>
    </source>
</evidence>
<evidence type="ECO:0000256" key="3">
    <source>
        <dbReference type="ARBA" id="ARBA00023015"/>
    </source>
</evidence>
<keyword evidence="4" id="KW-0804">Transcription</keyword>
<dbReference type="SUPFAM" id="SSF55781">
    <property type="entry name" value="GAF domain-like"/>
    <property type="match status" value="1"/>
</dbReference>
<dbReference type="SUPFAM" id="SSF52172">
    <property type="entry name" value="CheY-like"/>
    <property type="match status" value="1"/>
</dbReference>
<organism evidence="7 8">
    <name type="scientific">Kribbella caucasensis</name>
    <dbReference type="NCBI Taxonomy" id="2512215"/>
    <lineage>
        <taxon>Bacteria</taxon>
        <taxon>Bacillati</taxon>
        <taxon>Actinomycetota</taxon>
        <taxon>Actinomycetes</taxon>
        <taxon>Propionibacteriales</taxon>
        <taxon>Kribbellaceae</taxon>
        <taxon>Kribbella</taxon>
    </lineage>
</organism>
<dbReference type="InterPro" id="IPR036388">
    <property type="entry name" value="WH-like_DNA-bd_sf"/>
</dbReference>
<dbReference type="Pfam" id="PF13185">
    <property type="entry name" value="GAF_2"/>
    <property type="match status" value="1"/>
</dbReference>
<proteinExistence type="predicted"/>
<feature type="region of interest" description="Disordered" evidence="5">
    <location>
        <begin position="1"/>
        <end position="27"/>
    </location>
</feature>
<accession>A0A4R6KAI0</accession>
<dbReference type="InterPro" id="IPR011006">
    <property type="entry name" value="CheY-like_superfamily"/>
</dbReference>
<dbReference type="InterPro" id="IPR029016">
    <property type="entry name" value="GAF-like_dom_sf"/>
</dbReference>
<keyword evidence="2" id="KW-0418">Kinase</keyword>
<dbReference type="PROSITE" id="PS50921">
    <property type="entry name" value="ANTAR"/>
    <property type="match status" value="1"/>
</dbReference>
<keyword evidence="3" id="KW-0805">Transcription regulation</keyword>
<dbReference type="AlphaFoldDB" id="A0A4R6KAI0"/>
<feature type="compositionally biased region" description="Basic and acidic residues" evidence="5">
    <location>
        <begin position="1"/>
        <end position="19"/>
    </location>
</feature>
<dbReference type="Gene3D" id="1.10.10.10">
    <property type="entry name" value="Winged helix-like DNA-binding domain superfamily/Winged helix DNA-binding domain"/>
    <property type="match status" value="1"/>
</dbReference>
<dbReference type="OrthoDB" id="7466251at2"/>
<dbReference type="PIRSF" id="PIRSF036625">
    <property type="entry name" value="GAF_ANTAR"/>
    <property type="match status" value="1"/>
</dbReference>
<dbReference type="EMBL" id="SNWQ01000010">
    <property type="protein sequence ID" value="TDO46810.1"/>
    <property type="molecule type" value="Genomic_DNA"/>
</dbReference>
<protein>
    <submittedName>
        <fullName evidence="7">GAF domain-containing protein</fullName>
    </submittedName>
</protein>
<keyword evidence="1" id="KW-0808">Transferase</keyword>
<dbReference type="SMART" id="SM01012">
    <property type="entry name" value="ANTAR"/>
    <property type="match status" value="1"/>
</dbReference>
<evidence type="ECO:0000256" key="1">
    <source>
        <dbReference type="ARBA" id="ARBA00022679"/>
    </source>
</evidence>
<dbReference type="GO" id="GO:0016301">
    <property type="term" value="F:kinase activity"/>
    <property type="evidence" value="ECO:0007669"/>
    <property type="project" value="UniProtKB-KW"/>
</dbReference>
<evidence type="ECO:0000313" key="8">
    <source>
        <dbReference type="Proteomes" id="UP000295388"/>
    </source>
</evidence>
<sequence>MSSSEGRDGVRQSPDRDRLGTVSGVEKDDDGSVAEMFAEFAMRLHSQPTVETTVESIVRFALQAVGCDHASLVLVRRGSHLEVAAVTDPLAEQAIRTQLDCGQGPCLAGIADRVSELVPDTLTEHRWPTWASAMVELGLRSVLSVRVHADDAATGALNLIAEKPYAFGRDEEATAHILAQHAAVAVATAQQTTTLSLAVDARNTIGQAQGILMERYNLTPDQAFDVLRRYSQQNNIKLNAVARHLITTRKLPDIPRTTDSPK</sequence>
<dbReference type="GO" id="GO:0003723">
    <property type="term" value="F:RNA binding"/>
    <property type="evidence" value="ECO:0007669"/>
    <property type="project" value="InterPro"/>
</dbReference>
<dbReference type="Pfam" id="PF03861">
    <property type="entry name" value="ANTAR"/>
    <property type="match status" value="1"/>
</dbReference>
<dbReference type="SMART" id="SM00065">
    <property type="entry name" value="GAF"/>
    <property type="match status" value="1"/>
</dbReference>
<evidence type="ECO:0000256" key="5">
    <source>
        <dbReference type="SAM" id="MobiDB-lite"/>
    </source>
</evidence>
<dbReference type="InterPro" id="IPR005561">
    <property type="entry name" value="ANTAR"/>
</dbReference>
<comment type="caution">
    <text evidence="7">The sequence shown here is derived from an EMBL/GenBank/DDBJ whole genome shotgun (WGS) entry which is preliminary data.</text>
</comment>